<dbReference type="CDD" id="cd07572">
    <property type="entry name" value="nit"/>
    <property type="match status" value="1"/>
</dbReference>
<dbReference type="PANTHER" id="PTHR23088">
    <property type="entry name" value="NITRILASE-RELATED"/>
    <property type="match status" value="1"/>
</dbReference>
<dbReference type="VEuPathDB" id="FungiDB:SCODWIG_01366"/>
<dbReference type="Pfam" id="PF00795">
    <property type="entry name" value="CN_hydrolase"/>
    <property type="match status" value="1"/>
</dbReference>
<dbReference type="InterPro" id="IPR003010">
    <property type="entry name" value="C-N_Hydrolase"/>
</dbReference>
<keyword evidence="4" id="KW-1185">Reference proteome</keyword>
<dbReference type="Proteomes" id="UP000262825">
    <property type="component" value="Unassembled WGS sequence"/>
</dbReference>
<dbReference type="GO" id="GO:0006541">
    <property type="term" value="P:glutamine metabolic process"/>
    <property type="evidence" value="ECO:0007669"/>
    <property type="project" value="TreeGrafter"/>
</dbReference>
<gene>
    <name evidence="3" type="ORF">SCODWIG_01366</name>
</gene>
<dbReference type="EMBL" id="UFAJ01000170">
    <property type="protein sequence ID" value="SSD59605.1"/>
    <property type="molecule type" value="Genomic_DNA"/>
</dbReference>
<dbReference type="GO" id="GO:0050152">
    <property type="term" value="F:omega-amidase activity"/>
    <property type="evidence" value="ECO:0007669"/>
    <property type="project" value="TreeGrafter"/>
</dbReference>
<keyword evidence="1 3" id="KW-0378">Hydrolase</keyword>
<dbReference type="InterPro" id="IPR036526">
    <property type="entry name" value="C-N_Hydrolase_sf"/>
</dbReference>
<dbReference type="PROSITE" id="PS01227">
    <property type="entry name" value="UPF0012"/>
    <property type="match status" value="1"/>
</dbReference>
<dbReference type="InterPro" id="IPR001110">
    <property type="entry name" value="UPF0012_CS"/>
</dbReference>
<accession>A0A376B4I7</accession>
<dbReference type="AlphaFoldDB" id="A0A376B4I7"/>
<dbReference type="GO" id="GO:0006528">
    <property type="term" value="P:asparagine metabolic process"/>
    <property type="evidence" value="ECO:0007669"/>
    <property type="project" value="TreeGrafter"/>
</dbReference>
<dbReference type="OrthoDB" id="10250282at2759"/>
<proteinExistence type="predicted"/>
<feature type="domain" description="CN hydrolase" evidence="2">
    <location>
        <begin position="8"/>
        <end position="273"/>
    </location>
</feature>
<evidence type="ECO:0000313" key="3">
    <source>
        <dbReference type="EMBL" id="SSD59605.1"/>
    </source>
</evidence>
<evidence type="ECO:0000259" key="2">
    <source>
        <dbReference type="PROSITE" id="PS50263"/>
    </source>
</evidence>
<protein>
    <submittedName>
        <fullName evidence="3">Probable Probable hydrolase NIT3</fullName>
    </submittedName>
</protein>
<dbReference type="PROSITE" id="PS50263">
    <property type="entry name" value="CN_HYDROLASE"/>
    <property type="match status" value="1"/>
</dbReference>
<organism evidence="3 4">
    <name type="scientific">Saccharomycodes ludwigii</name>
    <dbReference type="NCBI Taxonomy" id="36035"/>
    <lineage>
        <taxon>Eukaryota</taxon>
        <taxon>Fungi</taxon>
        <taxon>Dikarya</taxon>
        <taxon>Ascomycota</taxon>
        <taxon>Saccharomycotina</taxon>
        <taxon>Saccharomycetes</taxon>
        <taxon>Saccharomycodales</taxon>
        <taxon>Saccharomycodaceae</taxon>
        <taxon>Saccharomycodes</taxon>
    </lineage>
</organism>
<reference evidence="4" key="1">
    <citation type="submission" date="2018-06" db="EMBL/GenBank/DDBJ databases">
        <authorList>
            <person name="Guldener U."/>
        </authorList>
    </citation>
    <scope>NUCLEOTIDE SEQUENCE [LARGE SCALE GENOMIC DNA]</scope>
    <source>
        <strain evidence="4">UTAD17</strain>
    </source>
</reference>
<dbReference type="PANTHER" id="PTHR23088:SF30">
    <property type="entry name" value="OMEGA-AMIDASE NIT2"/>
    <property type="match status" value="1"/>
</dbReference>
<sequence length="301" mass="33817">MNVLKNKVSVSLIQLAGSTPDKLHNLKHAHDLIAKCMEKYPKTQVIVLPECYNSPYAVDKFREYSEVVEIKESSPSVYQMSNWAKYFKIVLVGGSIPELDPKSNKVYNTCIVFDANGKILNKHRKAHLFDIDIPNGITFQESATLSGGTQITIVDTELPKRDSTVGQKEFKFGVGICYDMRFPELAMISSRKGCSCMIYPSAFNTVTGPLHWHLLARSRSIDNEIYTILCSPARSSDKSVYQAYGHSLVCSPMGEILCEAKEGEEILNCELDPEAINKARVSIPINFQRRFDMYPDVSTNK</sequence>
<dbReference type="GO" id="GO:0006107">
    <property type="term" value="P:oxaloacetate metabolic process"/>
    <property type="evidence" value="ECO:0007669"/>
    <property type="project" value="TreeGrafter"/>
</dbReference>
<dbReference type="Gene3D" id="3.60.110.10">
    <property type="entry name" value="Carbon-nitrogen hydrolase"/>
    <property type="match status" value="1"/>
</dbReference>
<dbReference type="SUPFAM" id="SSF56317">
    <property type="entry name" value="Carbon-nitrogen hydrolase"/>
    <property type="match status" value="1"/>
</dbReference>
<dbReference type="GO" id="GO:0005739">
    <property type="term" value="C:mitochondrion"/>
    <property type="evidence" value="ECO:0007669"/>
    <property type="project" value="TreeGrafter"/>
</dbReference>
<evidence type="ECO:0000256" key="1">
    <source>
        <dbReference type="ARBA" id="ARBA00022801"/>
    </source>
</evidence>
<name>A0A376B4I7_9ASCO</name>
<dbReference type="InterPro" id="IPR045254">
    <property type="entry name" value="Nit1/2_C-N_Hydrolase"/>
</dbReference>
<evidence type="ECO:0000313" key="4">
    <source>
        <dbReference type="Proteomes" id="UP000262825"/>
    </source>
</evidence>